<sequence>MTYLHRDFPHIKTTNTSFLQRSYFAPFVFTIDLAVYQNEPFSDKAVHQGARGNSDTSYWEPRIARSLEELCRSAPGYQRVTSIRQESFEAAQLSQPQLGRRPKFPEDLSRLVKFKVKLLSTGHGNSLQDTKELIQNRLEEGYLSGVGSIEPSFSSIELSQYHMPGKLLDSC</sequence>
<organism evidence="1 2">
    <name type="scientific">Dibothriocephalus latus</name>
    <name type="common">Fish tapeworm</name>
    <name type="synonym">Diphyllobothrium latum</name>
    <dbReference type="NCBI Taxonomy" id="60516"/>
    <lineage>
        <taxon>Eukaryota</taxon>
        <taxon>Metazoa</taxon>
        <taxon>Spiralia</taxon>
        <taxon>Lophotrochozoa</taxon>
        <taxon>Platyhelminthes</taxon>
        <taxon>Cestoda</taxon>
        <taxon>Eucestoda</taxon>
        <taxon>Diphyllobothriidea</taxon>
        <taxon>Diphyllobothriidae</taxon>
        <taxon>Dibothriocephalus</taxon>
    </lineage>
</organism>
<dbReference type="OrthoDB" id="10044468at2759"/>
<evidence type="ECO:0000313" key="2">
    <source>
        <dbReference type="Proteomes" id="UP000281553"/>
    </source>
</evidence>
<proteinExistence type="predicted"/>
<dbReference type="AlphaFoldDB" id="A0A3P7KXY7"/>
<dbReference type="EMBL" id="UYRU01048250">
    <property type="protein sequence ID" value="VDN10005.1"/>
    <property type="molecule type" value="Genomic_DNA"/>
</dbReference>
<name>A0A3P7KXY7_DIBLA</name>
<gene>
    <name evidence="1" type="ORF">DILT_LOCUS5836</name>
</gene>
<accession>A0A3P7KXY7</accession>
<reference evidence="1 2" key="1">
    <citation type="submission" date="2018-11" db="EMBL/GenBank/DDBJ databases">
        <authorList>
            <consortium name="Pathogen Informatics"/>
        </authorList>
    </citation>
    <scope>NUCLEOTIDE SEQUENCE [LARGE SCALE GENOMIC DNA]</scope>
</reference>
<dbReference type="Proteomes" id="UP000281553">
    <property type="component" value="Unassembled WGS sequence"/>
</dbReference>
<keyword evidence="2" id="KW-1185">Reference proteome</keyword>
<protein>
    <submittedName>
        <fullName evidence="1">Uncharacterized protein</fullName>
    </submittedName>
</protein>
<evidence type="ECO:0000313" key="1">
    <source>
        <dbReference type="EMBL" id="VDN10005.1"/>
    </source>
</evidence>